<dbReference type="GO" id="GO:0016757">
    <property type="term" value="F:glycosyltransferase activity"/>
    <property type="evidence" value="ECO:0007669"/>
    <property type="project" value="UniProtKB-KW"/>
</dbReference>
<evidence type="ECO:0000313" key="6">
    <source>
        <dbReference type="EMBL" id="MCZ0858729.1"/>
    </source>
</evidence>
<evidence type="ECO:0000256" key="4">
    <source>
        <dbReference type="ARBA" id="ARBA00022679"/>
    </source>
</evidence>
<dbReference type="EMBL" id="JAPTMY010000028">
    <property type="protein sequence ID" value="MCZ0858729.1"/>
    <property type="molecule type" value="Genomic_DNA"/>
</dbReference>
<evidence type="ECO:0000259" key="5">
    <source>
        <dbReference type="Pfam" id="PF00535"/>
    </source>
</evidence>
<evidence type="ECO:0000256" key="1">
    <source>
        <dbReference type="ARBA" id="ARBA00004776"/>
    </source>
</evidence>
<comment type="similarity">
    <text evidence="2">Belongs to the glycosyltransferase 2 family.</text>
</comment>
<dbReference type="Proteomes" id="UP001072034">
    <property type="component" value="Unassembled WGS sequence"/>
</dbReference>
<sequence length="321" mass="34052">MRQAPERPSLTVAVLTYRRNAYLAELLPLLLAQAEQIGQEVGARVLVVDNDPRAGATAVVAEAARAAAGAGPGLVCVHEPVPGIVAGRNRALRECGDQDLLVFIDDDELPREGWLRALVASWREHGCAAVTGPTPPVYEEAPDAWVAASGAFDSWRADDGARVPSADTGNLLLDLAVVRGLGLRFDPRYGLSGGEDSLFTRSLTLAGETIRFATGAVVDKRVPPERATRAWVLRRSFRSGSSWARVRIDTAPGPRLPMRLGYAARGLARAGLDGARAAVARGRGDTAARAVREVSCRGGLGMVVGAFGGRVLEYGRKREAS</sequence>
<dbReference type="Pfam" id="PF00535">
    <property type="entry name" value="Glycos_transf_2"/>
    <property type="match status" value="1"/>
</dbReference>
<dbReference type="SUPFAM" id="SSF53448">
    <property type="entry name" value="Nucleotide-diphospho-sugar transferases"/>
    <property type="match status" value="1"/>
</dbReference>
<protein>
    <submittedName>
        <fullName evidence="6">Glycosyltransferase</fullName>
        <ecNumber evidence="6">2.4.-.-</ecNumber>
    </submittedName>
</protein>
<keyword evidence="4 6" id="KW-0808">Transferase</keyword>
<feature type="domain" description="Glycosyltransferase 2-like" evidence="5">
    <location>
        <begin position="11"/>
        <end position="142"/>
    </location>
</feature>
<comment type="pathway">
    <text evidence="1">Cell wall biogenesis; cell wall polysaccharide biosynthesis.</text>
</comment>
<reference evidence="6" key="1">
    <citation type="submission" date="2022-10" db="EMBL/GenBank/DDBJ databases">
        <title>Genome sequence of Actinomyces israelii ATCC 10048.</title>
        <authorList>
            <person name="Watt R.M."/>
            <person name="Tong W.M."/>
        </authorList>
    </citation>
    <scope>NUCLEOTIDE SEQUENCE</scope>
    <source>
        <strain evidence="6">ATCC 10048</strain>
    </source>
</reference>
<evidence type="ECO:0000256" key="3">
    <source>
        <dbReference type="ARBA" id="ARBA00022676"/>
    </source>
</evidence>
<comment type="caution">
    <text evidence="6">The sequence shown here is derived from an EMBL/GenBank/DDBJ whole genome shotgun (WGS) entry which is preliminary data.</text>
</comment>
<dbReference type="PANTHER" id="PTHR43179">
    <property type="entry name" value="RHAMNOSYLTRANSFERASE WBBL"/>
    <property type="match status" value="1"/>
</dbReference>
<dbReference type="InterPro" id="IPR029044">
    <property type="entry name" value="Nucleotide-diphossugar_trans"/>
</dbReference>
<gene>
    <name evidence="6" type="ORF">OHJ16_11825</name>
</gene>
<dbReference type="InterPro" id="IPR001173">
    <property type="entry name" value="Glyco_trans_2-like"/>
</dbReference>
<proteinExistence type="inferred from homology"/>
<keyword evidence="3 6" id="KW-0328">Glycosyltransferase</keyword>
<dbReference type="PANTHER" id="PTHR43179:SF12">
    <property type="entry name" value="GALACTOFURANOSYLTRANSFERASE GLFT2"/>
    <property type="match status" value="1"/>
</dbReference>
<organism evidence="6 7">
    <name type="scientific">Actinomyces israelii</name>
    <dbReference type="NCBI Taxonomy" id="1659"/>
    <lineage>
        <taxon>Bacteria</taxon>
        <taxon>Bacillati</taxon>
        <taxon>Actinomycetota</taxon>
        <taxon>Actinomycetes</taxon>
        <taxon>Actinomycetales</taxon>
        <taxon>Actinomycetaceae</taxon>
        <taxon>Actinomyces</taxon>
    </lineage>
</organism>
<dbReference type="EC" id="2.4.-.-" evidence="6"/>
<evidence type="ECO:0000313" key="7">
    <source>
        <dbReference type="Proteomes" id="UP001072034"/>
    </source>
</evidence>
<dbReference type="Gene3D" id="3.90.550.10">
    <property type="entry name" value="Spore Coat Polysaccharide Biosynthesis Protein SpsA, Chain A"/>
    <property type="match status" value="1"/>
</dbReference>
<evidence type="ECO:0000256" key="2">
    <source>
        <dbReference type="ARBA" id="ARBA00006739"/>
    </source>
</evidence>
<keyword evidence="7" id="KW-1185">Reference proteome</keyword>
<name>A0ABT4IAF9_9ACTO</name>
<accession>A0ABT4IAF9</accession>